<feature type="transmembrane region" description="Helical" evidence="1">
    <location>
        <begin position="379"/>
        <end position="401"/>
    </location>
</feature>
<dbReference type="PANTHER" id="PTHR23547:SF1">
    <property type="entry name" value="MAJOR FACILITATOR SUPERFAMILY MFS_1"/>
    <property type="match status" value="1"/>
</dbReference>
<feature type="transmembrane region" description="Helical" evidence="1">
    <location>
        <begin position="293"/>
        <end position="312"/>
    </location>
</feature>
<dbReference type="EMBL" id="UOED01000086">
    <property type="protein sequence ID" value="VAV94020.1"/>
    <property type="molecule type" value="Genomic_DNA"/>
</dbReference>
<organism evidence="2">
    <name type="scientific">hydrothermal vent metagenome</name>
    <dbReference type="NCBI Taxonomy" id="652676"/>
    <lineage>
        <taxon>unclassified sequences</taxon>
        <taxon>metagenomes</taxon>
        <taxon>ecological metagenomes</taxon>
    </lineage>
</organism>
<sequence>MTRQRQDITQYALVTAAYWGFTLTDGALRMLVLLHFHTLGYSPLQLASLFLLYEIFGVVTNIIGGWLGSRVGLNKTLILGLMLQVIAVMALSFLGADWSLSLAVPFVVAVQGLSGIAKDLTKMSAKSSLKLIVPEGQSSTLFKWVALLTGSKNTLKGIGFFLGGVMLSLMGFTAALWAMAGLLILIIIPALIFLTPALGKSPQKTRFREILSKSRSINLLSAARFFLFGARDIWFVVALPLFLYENIGLSFAQVGGLMALWVICYGCVQSAAPMIIKKSPDGRSREVAENKRWIFALALIPFGIAVALRSGLSPDYSLLVGLSIFGIIFALNSALHSYLILAFTHNDHVATTVGFYYSANAGGRLAGTLLSGLIYQYGGLAACLTGSGVMLVFAFILSLFIPARET</sequence>
<accession>A0A3B0RLE1</accession>
<keyword evidence="1" id="KW-1133">Transmembrane helix</keyword>
<evidence type="ECO:0000256" key="1">
    <source>
        <dbReference type="SAM" id="Phobius"/>
    </source>
</evidence>
<dbReference type="Gene3D" id="1.20.1250.20">
    <property type="entry name" value="MFS general substrate transporter like domains"/>
    <property type="match status" value="2"/>
</dbReference>
<feature type="transmembrane region" description="Helical" evidence="1">
    <location>
        <begin position="318"/>
        <end position="341"/>
    </location>
</feature>
<dbReference type="InterPro" id="IPR011701">
    <property type="entry name" value="MFS"/>
</dbReference>
<gene>
    <name evidence="2" type="ORF">MNBD_ALPHA02-239</name>
</gene>
<dbReference type="GO" id="GO:0022857">
    <property type="term" value="F:transmembrane transporter activity"/>
    <property type="evidence" value="ECO:0007669"/>
    <property type="project" value="InterPro"/>
</dbReference>
<dbReference type="Pfam" id="PF07690">
    <property type="entry name" value="MFS_1"/>
    <property type="match status" value="1"/>
</dbReference>
<dbReference type="InterPro" id="IPR047769">
    <property type="entry name" value="MFS_ArsJ"/>
</dbReference>
<feature type="transmembrane region" description="Helical" evidence="1">
    <location>
        <begin position="102"/>
        <end position="120"/>
    </location>
</feature>
<feature type="transmembrane region" description="Helical" evidence="1">
    <location>
        <begin position="12"/>
        <end position="32"/>
    </location>
</feature>
<keyword evidence="1" id="KW-0812">Transmembrane</keyword>
<feature type="transmembrane region" description="Helical" evidence="1">
    <location>
        <begin position="219"/>
        <end position="244"/>
    </location>
</feature>
<feature type="transmembrane region" description="Helical" evidence="1">
    <location>
        <begin position="44"/>
        <end position="64"/>
    </location>
</feature>
<feature type="transmembrane region" description="Helical" evidence="1">
    <location>
        <begin position="353"/>
        <end position="373"/>
    </location>
</feature>
<feature type="transmembrane region" description="Helical" evidence="1">
    <location>
        <begin position="250"/>
        <end position="272"/>
    </location>
</feature>
<dbReference type="InterPro" id="IPR036259">
    <property type="entry name" value="MFS_trans_sf"/>
</dbReference>
<dbReference type="SUPFAM" id="SSF103473">
    <property type="entry name" value="MFS general substrate transporter"/>
    <property type="match status" value="1"/>
</dbReference>
<dbReference type="PANTHER" id="PTHR23547">
    <property type="entry name" value="MAJOR FACILITATOR SUPERFAMILY DOMAIN, GENERAL SUBSTRATE TRANSPORTER"/>
    <property type="match status" value="1"/>
</dbReference>
<proteinExistence type="predicted"/>
<evidence type="ECO:0000313" key="2">
    <source>
        <dbReference type="EMBL" id="VAV94020.1"/>
    </source>
</evidence>
<feature type="transmembrane region" description="Helical" evidence="1">
    <location>
        <begin position="174"/>
        <end position="198"/>
    </location>
</feature>
<keyword evidence="1" id="KW-0472">Membrane</keyword>
<protein>
    <submittedName>
        <fullName evidence="2">MFS-type efflux pump ArsJ specific for 1-arseno-3-phosphoglycerate</fullName>
    </submittedName>
</protein>
<feature type="transmembrane region" description="Helical" evidence="1">
    <location>
        <begin position="76"/>
        <end position="96"/>
    </location>
</feature>
<name>A0A3B0RLE1_9ZZZZ</name>
<dbReference type="AlphaFoldDB" id="A0A3B0RLE1"/>
<dbReference type="NCBIfam" id="NF033734">
    <property type="entry name" value="MFS_ArsJ"/>
    <property type="match status" value="1"/>
</dbReference>
<reference evidence="2" key="1">
    <citation type="submission" date="2018-06" db="EMBL/GenBank/DDBJ databases">
        <authorList>
            <person name="Zhirakovskaya E."/>
        </authorList>
    </citation>
    <scope>NUCLEOTIDE SEQUENCE</scope>
</reference>